<dbReference type="PIRSF" id="PIRSF012565">
    <property type="entry name" value="DUF1027"/>
    <property type="match status" value="1"/>
</dbReference>
<feature type="disulfide bond" evidence="1">
    <location>
        <begin position="77"/>
        <end position="81"/>
    </location>
</feature>
<dbReference type="InterPro" id="IPR009370">
    <property type="entry name" value="YutD-like"/>
</dbReference>
<protein>
    <recommendedName>
        <fullName evidence="4">DUF1027 domain-containing protein</fullName>
    </recommendedName>
</protein>
<keyword evidence="1" id="KW-1015">Disulfide bond</keyword>
<reference evidence="2 3" key="1">
    <citation type="submission" date="2020-07" db="EMBL/GenBank/DDBJ databases">
        <authorList>
            <person name="Criscuolo A."/>
        </authorList>
    </citation>
    <scope>NUCLEOTIDE SEQUENCE [LARGE SCALE GENOMIC DNA]</scope>
    <source>
        <strain evidence="2">CIP111649</strain>
    </source>
</reference>
<dbReference type="Pfam" id="PF06265">
    <property type="entry name" value="YutD-like"/>
    <property type="match status" value="1"/>
</dbReference>
<evidence type="ECO:0000313" key="2">
    <source>
        <dbReference type="EMBL" id="CAD2080060.1"/>
    </source>
</evidence>
<proteinExistence type="predicted"/>
<evidence type="ECO:0000256" key="1">
    <source>
        <dbReference type="PIRSR" id="PIRSR012565-1"/>
    </source>
</evidence>
<organism evidence="2 3">
    <name type="scientific">Jeotgalicoccus meleagridis</name>
    <dbReference type="NCBI Taxonomy" id="2759181"/>
    <lineage>
        <taxon>Bacteria</taxon>
        <taxon>Bacillati</taxon>
        <taxon>Bacillota</taxon>
        <taxon>Bacilli</taxon>
        <taxon>Bacillales</taxon>
        <taxon>Staphylococcaceae</taxon>
        <taxon>Jeotgalicoccus</taxon>
    </lineage>
</organism>
<evidence type="ECO:0000313" key="3">
    <source>
        <dbReference type="Proteomes" id="UP000589351"/>
    </source>
</evidence>
<dbReference type="Proteomes" id="UP000589351">
    <property type="component" value="Unassembled WGS sequence"/>
</dbReference>
<keyword evidence="3" id="KW-1185">Reference proteome</keyword>
<gene>
    <name evidence="2" type="primary">yutD</name>
    <name evidence="2" type="ORF">JEODO184_01835</name>
</gene>
<comment type="caution">
    <text evidence="2">The sequence shown here is derived from an EMBL/GenBank/DDBJ whole genome shotgun (WGS) entry which is preliminary data.</text>
</comment>
<dbReference type="EMBL" id="CAJEWD010000008">
    <property type="protein sequence ID" value="CAD2080060.1"/>
    <property type="molecule type" value="Genomic_DNA"/>
</dbReference>
<dbReference type="InterPro" id="IPR038141">
    <property type="entry name" value="YutD-like_sf"/>
</dbReference>
<evidence type="ECO:0008006" key="4">
    <source>
        <dbReference type="Google" id="ProtNLM"/>
    </source>
</evidence>
<dbReference type="AlphaFoldDB" id="A0A6V7RQA1"/>
<name>A0A6V7RQA1_9STAP</name>
<accession>A0A6V7RQA1</accession>
<sequence>MITIGHMNFELVEDYREAFNEEEFTEKYSELLNKYDYIVGDIGYGKLRLAGFYRLGKKKIEPDKRVDAIEEYLNEYCNFGCAYFILRKMTKAELKENTEVIEEDA</sequence>
<dbReference type="Gene3D" id="3.50.4.20">
    <property type="match status" value="1"/>
</dbReference>